<evidence type="ECO:0000313" key="6">
    <source>
        <dbReference type="EMBL" id="WJW70153.1"/>
    </source>
</evidence>
<evidence type="ECO:0000259" key="4">
    <source>
        <dbReference type="Pfam" id="PF09084"/>
    </source>
</evidence>
<keyword evidence="8" id="KW-1185">Reference proteome</keyword>
<reference evidence="5 7" key="1">
    <citation type="submission" date="2020-06" db="EMBL/GenBank/DDBJ databases">
        <title>Anoxygenic phototrophic Chloroflexota member uses a Type I reaction center.</title>
        <authorList>
            <person name="Tsuji J.M."/>
            <person name="Shaw N.A."/>
            <person name="Nagashima S."/>
            <person name="Venkiteswaran J."/>
            <person name="Schiff S.L."/>
            <person name="Hanada S."/>
            <person name="Tank M."/>
            <person name="Neufeld J.D."/>
        </authorList>
    </citation>
    <scope>NUCLEOTIDE SEQUENCE [LARGE SCALE GENOMIC DNA]</scope>
    <source>
        <strain evidence="5">L227-S17</strain>
    </source>
</reference>
<dbReference type="RefSeq" id="WP_341472032.1">
    <property type="nucleotide sequence ID" value="NZ_CP128401.1"/>
</dbReference>
<protein>
    <submittedName>
        <fullName evidence="5">ABC transporter substrate-binding protein</fullName>
    </submittedName>
</protein>
<organism evidence="5 7">
    <name type="scientific">Candidatus Chlorohelix allophototropha</name>
    <dbReference type="NCBI Taxonomy" id="3003348"/>
    <lineage>
        <taxon>Bacteria</taxon>
        <taxon>Bacillati</taxon>
        <taxon>Chloroflexota</taxon>
        <taxon>Chloroflexia</taxon>
        <taxon>Candidatus Chloroheliales</taxon>
        <taxon>Candidatus Chloroheliaceae</taxon>
        <taxon>Candidatus Chlorohelix</taxon>
    </lineage>
</organism>
<sequence length="362" mass="37300">MTGLLLVACGDSTATTVSTTAAASTAAKTSVASGTTTSAATTAAVATTAAATKAASGDKTKILFASLTGDSPLYVAIDKGYFDAYNLSVEIVNVNNSSEIISLLATGQASGGGTSWAASFFNAAQKGSNITIAAPYQKVPKTGKTNARLLVAKSAYDSGQVKTVADLKGKNVAIPGPSAFAEYSVYLALKNAGLSIKDVNLVNIPFPQVAAALKSGSVVAAYAGEPTSTQLEADGIAVTLSDGHAAGTEISSLAFNTDFLNKNPDAVVKFVAAYIKASNELNAGGFQNPQIQKIVEKYTKIPGEILGKIPQPSPSYDGSFDISSVRAQEAYYRERGVLSYAGDINLDTIIRKDILEKAKQLL</sequence>
<proteinExistence type="inferred from homology"/>
<name>A0A8T7M449_9CHLR</name>
<dbReference type="EMBL" id="JACATZ010000001">
    <property type="protein sequence ID" value="NWJ46862.1"/>
    <property type="molecule type" value="Genomic_DNA"/>
</dbReference>
<evidence type="ECO:0000313" key="8">
    <source>
        <dbReference type="Proteomes" id="UP001431572"/>
    </source>
</evidence>
<evidence type="ECO:0000256" key="2">
    <source>
        <dbReference type="ARBA" id="ARBA00010742"/>
    </source>
</evidence>
<dbReference type="PANTHER" id="PTHR30024">
    <property type="entry name" value="ALIPHATIC SULFONATES-BINDING PROTEIN-RELATED"/>
    <property type="match status" value="1"/>
</dbReference>
<dbReference type="Proteomes" id="UP001431572">
    <property type="component" value="Plasmid unnamed1"/>
</dbReference>
<geneLocation type="plasmid" evidence="6 8">
    <name>unnamed1</name>
</geneLocation>
<gene>
    <name evidence="5" type="ORF">HXX08_13430</name>
    <name evidence="6" type="ORF">OZ401_004659</name>
</gene>
<evidence type="ECO:0000256" key="1">
    <source>
        <dbReference type="ARBA" id="ARBA00004418"/>
    </source>
</evidence>
<evidence type="ECO:0000256" key="3">
    <source>
        <dbReference type="ARBA" id="ARBA00022729"/>
    </source>
</evidence>
<keyword evidence="3" id="KW-0732">Signal</keyword>
<dbReference type="PANTHER" id="PTHR30024:SF47">
    <property type="entry name" value="TAURINE-BINDING PERIPLASMIC PROTEIN"/>
    <property type="match status" value="1"/>
</dbReference>
<dbReference type="SUPFAM" id="SSF53850">
    <property type="entry name" value="Periplasmic binding protein-like II"/>
    <property type="match status" value="1"/>
</dbReference>
<dbReference type="Gene3D" id="3.40.190.10">
    <property type="entry name" value="Periplasmic binding protein-like II"/>
    <property type="match status" value="2"/>
</dbReference>
<reference evidence="6" key="2">
    <citation type="journal article" date="2024" name="Nature">
        <title>Anoxygenic phototroph of the Chloroflexota uses a type I reaction centre.</title>
        <authorList>
            <person name="Tsuji J.M."/>
            <person name="Shaw N.A."/>
            <person name="Nagashima S."/>
            <person name="Venkiteswaran J.J."/>
            <person name="Schiff S.L."/>
            <person name="Watanabe T."/>
            <person name="Fukui M."/>
            <person name="Hanada S."/>
            <person name="Tank M."/>
            <person name="Neufeld J.D."/>
        </authorList>
    </citation>
    <scope>NUCLEOTIDE SEQUENCE</scope>
    <source>
        <strain evidence="6">L227-S17</strain>
        <plasmid evidence="6 8">unnamed1</plasmid>
    </source>
</reference>
<dbReference type="Proteomes" id="UP000521676">
    <property type="component" value="Unassembled WGS sequence"/>
</dbReference>
<dbReference type="InterPro" id="IPR015168">
    <property type="entry name" value="SsuA/THI5"/>
</dbReference>
<keyword evidence="6" id="KW-0614">Plasmid</keyword>
<feature type="domain" description="SsuA/THI5-like" evidence="4">
    <location>
        <begin position="71"/>
        <end position="278"/>
    </location>
</feature>
<dbReference type="Pfam" id="PF09084">
    <property type="entry name" value="NMT1"/>
    <property type="match status" value="1"/>
</dbReference>
<evidence type="ECO:0000313" key="5">
    <source>
        <dbReference type="EMBL" id="NWJ46862.1"/>
    </source>
</evidence>
<dbReference type="GO" id="GO:0042918">
    <property type="term" value="P:alkanesulfonate transmembrane transport"/>
    <property type="evidence" value="ECO:0007669"/>
    <property type="project" value="TreeGrafter"/>
</dbReference>
<accession>A0A8T7M449</accession>
<comment type="similarity">
    <text evidence="2">Belongs to the bacterial solute-binding protein SsuA/TauA family.</text>
</comment>
<dbReference type="AlphaFoldDB" id="A0A8T7M449"/>
<dbReference type="EMBL" id="CP128401">
    <property type="protein sequence ID" value="WJW70153.1"/>
    <property type="molecule type" value="Genomic_DNA"/>
</dbReference>
<comment type="subcellular location">
    <subcellularLocation>
        <location evidence="1">Periplasm</location>
    </subcellularLocation>
</comment>
<evidence type="ECO:0000313" key="7">
    <source>
        <dbReference type="Proteomes" id="UP000521676"/>
    </source>
</evidence>
<dbReference type="GO" id="GO:0042597">
    <property type="term" value="C:periplasmic space"/>
    <property type="evidence" value="ECO:0007669"/>
    <property type="project" value="UniProtKB-SubCell"/>
</dbReference>